<dbReference type="SUPFAM" id="SSF55874">
    <property type="entry name" value="ATPase domain of HSP90 chaperone/DNA topoisomerase II/histidine kinase"/>
    <property type="match status" value="1"/>
</dbReference>
<dbReference type="Proteomes" id="UP000198967">
    <property type="component" value="Unassembled WGS sequence"/>
</dbReference>
<dbReference type="InterPro" id="IPR050482">
    <property type="entry name" value="Sensor_HK_TwoCompSys"/>
</dbReference>
<sequence length="241" mass="24507">MTIVAEQHRTGTFGPVGADAELTALLGLVVASAGVGAAAVEVGATPGHEVARWGVLGPKVVRVPLRYGNEFVGSLVVPTVGHRPHLLAAVAARLAAGLRSHVVARSAERARADLVPLEDGLTAALYRAARGAAVEVWPLPVMGAQVESAAASIATEALANAARHAPGAPARVRVRVRGPYLEVQVTDEGPGLPADFVAGSGVPAMRGRAAAVGGTCVVRRSVTGTLVEAMLPLGPHIPFPR</sequence>
<dbReference type="AlphaFoldDB" id="A0A1G7G206"/>
<keyword evidence="5" id="KW-0902">Two-component regulatory system</keyword>
<organism evidence="7 8">
    <name type="scientific">Pseudonocardia oroxyli</name>
    <dbReference type="NCBI Taxonomy" id="366584"/>
    <lineage>
        <taxon>Bacteria</taxon>
        <taxon>Bacillati</taxon>
        <taxon>Actinomycetota</taxon>
        <taxon>Actinomycetes</taxon>
        <taxon>Pseudonocardiales</taxon>
        <taxon>Pseudonocardiaceae</taxon>
        <taxon>Pseudonocardia</taxon>
    </lineage>
</organism>
<dbReference type="InterPro" id="IPR036890">
    <property type="entry name" value="HATPase_C_sf"/>
</dbReference>
<dbReference type="InterPro" id="IPR003594">
    <property type="entry name" value="HATPase_dom"/>
</dbReference>
<keyword evidence="8" id="KW-1185">Reference proteome</keyword>
<comment type="catalytic activity">
    <reaction evidence="1">
        <text>ATP + protein L-histidine = ADP + protein N-phospho-L-histidine.</text>
        <dbReference type="EC" id="2.7.13.3"/>
    </reaction>
</comment>
<dbReference type="PANTHER" id="PTHR24421">
    <property type="entry name" value="NITRATE/NITRITE SENSOR PROTEIN NARX-RELATED"/>
    <property type="match status" value="1"/>
</dbReference>
<protein>
    <recommendedName>
        <fullName evidence="2">histidine kinase</fullName>
        <ecNumber evidence="2">2.7.13.3</ecNumber>
    </recommendedName>
</protein>
<dbReference type="RefSeq" id="WP_093076579.1">
    <property type="nucleotide sequence ID" value="NZ_FNBE01000002.1"/>
</dbReference>
<dbReference type="PANTHER" id="PTHR24421:SF10">
    <property type="entry name" value="NITRATE_NITRITE SENSOR PROTEIN NARQ"/>
    <property type="match status" value="1"/>
</dbReference>
<dbReference type="GO" id="GO:0004673">
    <property type="term" value="F:protein histidine kinase activity"/>
    <property type="evidence" value="ECO:0007669"/>
    <property type="project" value="UniProtKB-EC"/>
</dbReference>
<evidence type="ECO:0000256" key="1">
    <source>
        <dbReference type="ARBA" id="ARBA00000085"/>
    </source>
</evidence>
<dbReference type="GO" id="GO:0000160">
    <property type="term" value="P:phosphorelay signal transduction system"/>
    <property type="evidence" value="ECO:0007669"/>
    <property type="project" value="UniProtKB-KW"/>
</dbReference>
<keyword evidence="3" id="KW-0808">Transferase</keyword>
<gene>
    <name evidence="7" type="ORF">SAMN05216377_102184</name>
</gene>
<evidence type="ECO:0000256" key="2">
    <source>
        <dbReference type="ARBA" id="ARBA00012438"/>
    </source>
</evidence>
<reference evidence="7 8" key="1">
    <citation type="submission" date="2016-10" db="EMBL/GenBank/DDBJ databases">
        <authorList>
            <person name="de Groot N.N."/>
        </authorList>
    </citation>
    <scope>NUCLEOTIDE SEQUENCE [LARGE SCALE GENOMIC DNA]</scope>
    <source>
        <strain evidence="7 8">CGMCC 4.3143</strain>
    </source>
</reference>
<dbReference type="Gene3D" id="3.30.565.10">
    <property type="entry name" value="Histidine kinase-like ATPase, C-terminal domain"/>
    <property type="match status" value="1"/>
</dbReference>
<dbReference type="EMBL" id="FNBE01000002">
    <property type="protein sequence ID" value="SDE82147.1"/>
    <property type="molecule type" value="Genomic_DNA"/>
</dbReference>
<dbReference type="STRING" id="366584.SAMN05216377_102184"/>
<evidence type="ECO:0000256" key="4">
    <source>
        <dbReference type="ARBA" id="ARBA00022777"/>
    </source>
</evidence>
<dbReference type="EC" id="2.7.13.3" evidence="2"/>
<dbReference type="OrthoDB" id="227596at2"/>
<evidence type="ECO:0000256" key="3">
    <source>
        <dbReference type="ARBA" id="ARBA00022679"/>
    </source>
</evidence>
<dbReference type="CDD" id="cd16917">
    <property type="entry name" value="HATPase_UhpB-NarQ-NarX-like"/>
    <property type="match status" value="1"/>
</dbReference>
<name>A0A1G7G206_PSEOR</name>
<evidence type="ECO:0000259" key="6">
    <source>
        <dbReference type="SMART" id="SM00387"/>
    </source>
</evidence>
<accession>A0A1G7G206</accession>
<proteinExistence type="predicted"/>
<dbReference type="SMART" id="SM00387">
    <property type="entry name" value="HATPase_c"/>
    <property type="match status" value="1"/>
</dbReference>
<evidence type="ECO:0000313" key="8">
    <source>
        <dbReference type="Proteomes" id="UP000198967"/>
    </source>
</evidence>
<evidence type="ECO:0000313" key="7">
    <source>
        <dbReference type="EMBL" id="SDE82147.1"/>
    </source>
</evidence>
<feature type="domain" description="Histidine kinase/HSP90-like ATPase" evidence="6">
    <location>
        <begin position="145"/>
        <end position="235"/>
    </location>
</feature>
<dbReference type="Pfam" id="PF02518">
    <property type="entry name" value="HATPase_c"/>
    <property type="match status" value="1"/>
</dbReference>
<evidence type="ECO:0000256" key="5">
    <source>
        <dbReference type="ARBA" id="ARBA00023012"/>
    </source>
</evidence>
<keyword evidence="4" id="KW-0418">Kinase</keyword>